<protein>
    <submittedName>
        <fullName evidence="1">Uncharacterized protein</fullName>
    </submittedName>
</protein>
<proteinExistence type="predicted"/>
<dbReference type="EMBL" id="MK500302">
    <property type="protein sequence ID" value="QBK85080.1"/>
    <property type="molecule type" value="Genomic_DNA"/>
</dbReference>
<name>A0A481YQ37_9VIRU</name>
<accession>A0A481YQ37</accession>
<organism evidence="1">
    <name type="scientific">Pithovirus LCDPAC02</name>
    <dbReference type="NCBI Taxonomy" id="2506601"/>
    <lineage>
        <taxon>Viruses</taxon>
        <taxon>Pithoviruses</taxon>
    </lineage>
</organism>
<sequence>MRKLVCNIKLNQNNIQLFRNIEYLDCKFEKDLDLNELKYLKYIKNVTSDIKLEKCPIIKMKYVDHYLNNFKFPKSIKYLNVRCLELDRIETYKKFYLRTKNFQIETLNIYSAKFKLSYLQKLETLIVDSIYTKYIGILENVKCLTVNFKIEYDYENIENDYDYKSFKRFPNLEKLVLNSYVKDGNINLLKCKNLKCLILNTSSTYYSPQTVKIHNFSKILILNNYYLKYFELIKPKIVKMNKYSMFRNKYTKILFTDILEYKHLIWFPNLIKIYCLKISNDNRINTENIQINVVIKLDVKFKKLYSKINL</sequence>
<evidence type="ECO:0000313" key="1">
    <source>
        <dbReference type="EMBL" id="QBK85080.1"/>
    </source>
</evidence>
<gene>
    <name evidence="1" type="ORF">LCDPAC02_02790</name>
</gene>
<reference evidence="1" key="1">
    <citation type="journal article" date="2019" name="MBio">
        <title>Virus Genomes from Deep Sea Sediments Expand the Ocean Megavirome and Support Independent Origins of Viral Gigantism.</title>
        <authorList>
            <person name="Backstrom D."/>
            <person name="Yutin N."/>
            <person name="Jorgensen S.L."/>
            <person name="Dharamshi J."/>
            <person name="Homa F."/>
            <person name="Zaremba-Niedwiedzka K."/>
            <person name="Spang A."/>
            <person name="Wolf Y.I."/>
            <person name="Koonin E.V."/>
            <person name="Ettema T.J."/>
        </authorList>
    </citation>
    <scope>NUCLEOTIDE SEQUENCE</scope>
</reference>